<dbReference type="EMBL" id="CP063120">
    <property type="protein sequence ID" value="QOR17757.1"/>
    <property type="molecule type" value="Genomic_DNA"/>
</dbReference>
<dbReference type="Proteomes" id="UP000595009">
    <property type="component" value="Chromosome"/>
</dbReference>
<evidence type="ECO:0000313" key="2">
    <source>
        <dbReference type="EMBL" id="QOR17757.1"/>
    </source>
</evidence>
<evidence type="ECO:0008006" key="4">
    <source>
        <dbReference type="Google" id="ProtNLM"/>
    </source>
</evidence>
<name>A0A7M1NXV8_HAEPA</name>
<proteinExistence type="predicted"/>
<organism evidence="2 3">
    <name type="scientific">Haemophilus parainfluenzae</name>
    <dbReference type="NCBI Taxonomy" id="729"/>
    <lineage>
        <taxon>Bacteria</taxon>
        <taxon>Pseudomonadati</taxon>
        <taxon>Pseudomonadota</taxon>
        <taxon>Gammaproteobacteria</taxon>
        <taxon>Pasteurellales</taxon>
        <taxon>Pasteurellaceae</taxon>
        <taxon>Haemophilus</taxon>
    </lineage>
</organism>
<evidence type="ECO:0000313" key="3">
    <source>
        <dbReference type="Proteomes" id="UP000595009"/>
    </source>
</evidence>
<keyword evidence="1" id="KW-0732">Signal</keyword>
<gene>
    <name evidence="2" type="ORF">INP94_02400</name>
</gene>
<protein>
    <recommendedName>
        <fullName evidence="4">Lipoprotein</fullName>
    </recommendedName>
</protein>
<accession>A0A7M1NXV8</accession>
<dbReference type="PROSITE" id="PS51257">
    <property type="entry name" value="PROKAR_LIPOPROTEIN"/>
    <property type="match status" value="1"/>
</dbReference>
<reference evidence="2 3" key="1">
    <citation type="submission" date="2020-10" db="EMBL/GenBank/DDBJ databases">
        <title>Genomic diversity and antimicrobial resistance of Haemophilus colonising the airways of young children with cystic fibrosis.</title>
        <authorList>
            <person name="Watts S.C."/>
            <person name="Judd L.M."/>
            <person name="Carzino R."/>
            <person name="Ranganathan S."/>
            <person name="Holt K.E."/>
        </authorList>
    </citation>
    <scope>NUCLEOTIDE SEQUENCE [LARGE SCALE GENOMIC DNA]</scope>
    <source>
        <strain evidence="2 3">M1C137_2</strain>
    </source>
</reference>
<dbReference type="RefSeq" id="WP_197543919.1">
    <property type="nucleotide sequence ID" value="NZ_CP063120.1"/>
</dbReference>
<feature type="signal peptide" evidence="1">
    <location>
        <begin position="1"/>
        <end position="22"/>
    </location>
</feature>
<sequence>MKNILTKLIFIIGLGAMLSGCATSTLWTNTNDLATGDKIETVTKEKTIDSDEIIALGQDKNSGRVLIFGKKYLIHLHETSSEEIQELTNAKFSNPFYIDNAIEVISDDLTELKYVKADFSLKYKVMNELEKGKIKKLGFMCNEASCAKNLELTGDIYSLTDKAQIHRPSKQLAKSLPFKLKQQTSNIRYKTSSQAEGVVKAVGLTPLALLLDVVTLPIQIMFLTNN</sequence>
<dbReference type="AlphaFoldDB" id="A0A7M1NXV8"/>
<feature type="chain" id="PRO_5029758511" description="Lipoprotein" evidence="1">
    <location>
        <begin position="23"/>
        <end position="226"/>
    </location>
</feature>
<evidence type="ECO:0000256" key="1">
    <source>
        <dbReference type="SAM" id="SignalP"/>
    </source>
</evidence>